<dbReference type="RefSeq" id="WP_338599413.1">
    <property type="nucleotide sequence ID" value="NZ_AP028679.1"/>
</dbReference>
<dbReference type="SUPFAM" id="SSF52172">
    <property type="entry name" value="CheY-like"/>
    <property type="match status" value="1"/>
</dbReference>
<dbReference type="PRINTS" id="PR01590">
    <property type="entry name" value="HTHFIS"/>
</dbReference>
<dbReference type="Gene3D" id="1.10.10.60">
    <property type="entry name" value="Homeodomain-like"/>
    <property type="match status" value="1"/>
</dbReference>
<dbReference type="Gene3D" id="1.10.8.60">
    <property type="match status" value="1"/>
</dbReference>
<dbReference type="GO" id="GO:0043565">
    <property type="term" value="F:sequence-specific DNA binding"/>
    <property type="evidence" value="ECO:0007669"/>
    <property type="project" value="InterPro"/>
</dbReference>
<feature type="domain" description="Sigma-54 factor interaction" evidence="9">
    <location>
        <begin position="145"/>
        <end position="374"/>
    </location>
</feature>
<evidence type="ECO:0000259" key="9">
    <source>
        <dbReference type="PROSITE" id="PS50045"/>
    </source>
</evidence>
<dbReference type="InterPro" id="IPR002197">
    <property type="entry name" value="HTH_Fis"/>
</dbReference>
<dbReference type="PROSITE" id="PS00688">
    <property type="entry name" value="SIGMA54_INTERACT_3"/>
    <property type="match status" value="1"/>
</dbReference>
<evidence type="ECO:0000259" key="10">
    <source>
        <dbReference type="PROSITE" id="PS50110"/>
    </source>
</evidence>
<evidence type="ECO:0000256" key="7">
    <source>
        <dbReference type="ARBA" id="ARBA00023163"/>
    </source>
</evidence>
<dbReference type="Pfam" id="PF00158">
    <property type="entry name" value="Sigma54_activat"/>
    <property type="match status" value="1"/>
</dbReference>
<dbReference type="GO" id="GO:0000160">
    <property type="term" value="P:phosphorelay signal transduction system"/>
    <property type="evidence" value="ECO:0007669"/>
    <property type="project" value="UniProtKB-KW"/>
</dbReference>
<organism evidence="11 12">
    <name type="scientific">Desulfoferula mesophila</name>
    <dbReference type="NCBI Taxonomy" id="3058419"/>
    <lineage>
        <taxon>Bacteria</taxon>
        <taxon>Pseudomonadati</taxon>
        <taxon>Thermodesulfobacteriota</taxon>
        <taxon>Desulfarculia</taxon>
        <taxon>Desulfarculales</taxon>
        <taxon>Desulfarculaceae</taxon>
        <taxon>Desulfoferula</taxon>
    </lineage>
</organism>
<dbReference type="EMBL" id="AP028679">
    <property type="protein sequence ID" value="BEQ15253.1"/>
    <property type="molecule type" value="Genomic_DNA"/>
</dbReference>
<dbReference type="FunFam" id="3.40.50.2300:FF:000018">
    <property type="entry name" value="DNA-binding transcriptional regulator NtrC"/>
    <property type="match status" value="1"/>
</dbReference>
<keyword evidence="1 8" id="KW-0597">Phosphoprotein</keyword>
<dbReference type="PROSITE" id="PS00676">
    <property type="entry name" value="SIGMA54_INTERACT_2"/>
    <property type="match status" value="1"/>
</dbReference>
<evidence type="ECO:0000256" key="5">
    <source>
        <dbReference type="ARBA" id="ARBA00023015"/>
    </source>
</evidence>
<keyword evidence="2" id="KW-0547">Nucleotide-binding</keyword>
<keyword evidence="12" id="KW-1185">Reference proteome</keyword>
<dbReference type="InterPro" id="IPR027417">
    <property type="entry name" value="P-loop_NTPase"/>
</dbReference>
<dbReference type="Gene3D" id="3.40.50.300">
    <property type="entry name" value="P-loop containing nucleotide triphosphate hydrolases"/>
    <property type="match status" value="1"/>
</dbReference>
<keyword evidence="5" id="KW-0805">Transcription regulation</keyword>
<reference evidence="12" key="1">
    <citation type="journal article" date="2023" name="Arch. Microbiol.">
        <title>Desulfoferula mesophilus gen. nov. sp. nov., a mesophilic sulfate-reducing bacterium isolated from a brackish lake sediment.</title>
        <authorList>
            <person name="Watanabe T."/>
            <person name="Yabe T."/>
            <person name="Tsuji J.M."/>
            <person name="Fukui M."/>
        </authorList>
    </citation>
    <scope>NUCLEOTIDE SEQUENCE [LARGE SCALE GENOMIC DNA]</scope>
    <source>
        <strain evidence="12">12FAK</strain>
    </source>
</reference>
<dbReference type="InterPro" id="IPR058031">
    <property type="entry name" value="AAA_lid_NorR"/>
</dbReference>
<evidence type="ECO:0000256" key="6">
    <source>
        <dbReference type="ARBA" id="ARBA00023125"/>
    </source>
</evidence>
<accession>A0AAU9EZX0</accession>
<dbReference type="SMART" id="SM00382">
    <property type="entry name" value="AAA"/>
    <property type="match status" value="1"/>
</dbReference>
<dbReference type="SMART" id="SM00448">
    <property type="entry name" value="REC"/>
    <property type="match status" value="1"/>
</dbReference>
<dbReference type="SUPFAM" id="SSF46689">
    <property type="entry name" value="Homeodomain-like"/>
    <property type="match status" value="1"/>
</dbReference>
<evidence type="ECO:0000256" key="1">
    <source>
        <dbReference type="ARBA" id="ARBA00022553"/>
    </source>
</evidence>
<dbReference type="InterPro" id="IPR011006">
    <property type="entry name" value="CheY-like_superfamily"/>
</dbReference>
<dbReference type="InterPro" id="IPR001789">
    <property type="entry name" value="Sig_transdc_resp-reg_receiver"/>
</dbReference>
<dbReference type="PANTHER" id="PTHR32071">
    <property type="entry name" value="TRANSCRIPTIONAL REGULATORY PROTEIN"/>
    <property type="match status" value="1"/>
</dbReference>
<dbReference type="GO" id="GO:0006355">
    <property type="term" value="P:regulation of DNA-templated transcription"/>
    <property type="evidence" value="ECO:0007669"/>
    <property type="project" value="InterPro"/>
</dbReference>
<feature type="modified residue" description="4-aspartylphosphate" evidence="8">
    <location>
        <position position="55"/>
    </location>
</feature>
<keyword evidence="7" id="KW-0804">Transcription</keyword>
<keyword evidence="3" id="KW-0067">ATP-binding</keyword>
<dbReference type="Pfam" id="PF00072">
    <property type="entry name" value="Response_reg"/>
    <property type="match status" value="1"/>
</dbReference>
<dbReference type="Gene3D" id="3.40.50.2300">
    <property type="match status" value="1"/>
</dbReference>
<dbReference type="SUPFAM" id="SSF52540">
    <property type="entry name" value="P-loop containing nucleoside triphosphate hydrolases"/>
    <property type="match status" value="1"/>
</dbReference>
<dbReference type="InterPro" id="IPR002078">
    <property type="entry name" value="Sigma_54_int"/>
</dbReference>
<dbReference type="InterPro" id="IPR009057">
    <property type="entry name" value="Homeodomain-like_sf"/>
</dbReference>
<dbReference type="InterPro" id="IPR003593">
    <property type="entry name" value="AAA+_ATPase"/>
</dbReference>
<dbReference type="InterPro" id="IPR025944">
    <property type="entry name" value="Sigma_54_int_dom_CS"/>
</dbReference>
<dbReference type="CDD" id="cd00009">
    <property type="entry name" value="AAA"/>
    <property type="match status" value="1"/>
</dbReference>
<proteinExistence type="predicted"/>
<evidence type="ECO:0000256" key="8">
    <source>
        <dbReference type="PROSITE-ProRule" id="PRU00169"/>
    </source>
</evidence>
<dbReference type="PANTHER" id="PTHR32071:SF117">
    <property type="entry name" value="PTS-DEPENDENT DIHYDROXYACETONE KINASE OPERON REGULATORY PROTEIN-RELATED"/>
    <property type="match status" value="1"/>
</dbReference>
<protein>
    <submittedName>
        <fullName evidence="11">Acetoacetate metabolism regulatory protein AtoC</fullName>
    </submittedName>
</protein>
<evidence type="ECO:0000313" key="12">
    <source>
        <dbReference type="Proteomes" id="UP001366166"/>
    </source>
</evidence>
<dbReference type="PROSITE" id="PS50045">
    <property type="entry name" value="SIGMA54_INTERACT_4"/>
    <property type="match status" value="1"/>
</dbReference>
<evidence type="ECO:0000256" key="3">
    <source>
        <dbReference type="ARBA" id="ARBA00022840"/>
    </source>
</evidence>
<dbReference type="AlphaFoldDB" id="A0AAU9EZX0"/>
<keyword evidence="6" id="KW-0238">DNA-binding</keyword>
<dbReference type="GO" id="GO:0005524">
    <property type="term" value="F:ATP binding"/>
    <property type="evidence" value="ECO:0007669"/>
    <property type="project" value="UniProtKB-KW"/>
</dbReference>
<keyword evidence="4" id="KW-0902">Two-component regulatory system</keyword>
<evidence type="ECO:0000256" key="4">
    <source>
        <dbReference type="ARBA" id="ARBA00023012"/>
    </source>
</evidence>
<name>A0AAU9EZX0_9BACT</name>
<gene>
    <name evidence="11" type="ORF">FAK_23190</name>
</gene>
<dbReference type="Pfam" id="PF02954">
    <property type="entry name" value="HTH_8"/>
    <property type="match status" value="1"/>
</dbReference>
<dbReference type="KEGG" id="dmp:FAK_23190"/>
<sequence>MSKRSSILVVDDEAAHRLMLTAHLEEAGYNVLEAPDGEAAVGQVEKARVDLVIMDLVMPRIDGMEALKRIKSSHPDLPVMMMTAYGSIDNAVKALKLGAADYITKPLDVDEVLIKIERQLKAANLARRVASQAERLGERFDFSAMVGESPPMRRLKETMALVAPSQATVLITGESGTGKEVAAQILHQNSPRADGPLIKVNCAALPENLLESELFGHEKGSFTGATSRREGRLSAADGGTLFLDEVGEMTPALQAKLLRALQEGEYSPVGSDRTYHADVRVIAATNRNLAAAVSEGEFREDLYYRLNVVNLAMPPLRDRGDDVLLLAEIFLRRFARDNNRELKGFSPEARTQLMSYAWPGNVRELINAVERSVILAQDQTIGVGELLLGMASPRSQDDSALHAGMTIREAERILIEKTLEATEGNRTRAADMLGITRKTLQNKIKEFGLPPA</sequence>
<dbReference type="Proteomes" id="UP001366166">
    <property type="component" value="Chromosome"/>
</dbReference>
<dbReference type="PROSITE" id="PS50110">
    <property type="entry name" value="RESPONSE_REGULATORY"/>
    <property type="match status" value="1"/>
</dbReference>
<evidence type="ECO:0000313" key="11">
    <source>
        <dbReference type="EMBL" id="BEQ15253.1"/>
    </source>
</evidence>
<dbReference type="InterPro" id="IPR025943">
    <property type="entry name" value="Sigma_54_int_dom_ATP-bd_2"/>
</dbReference>
<dbReference type="FunFam" id="3.40.50.300:FF:000006">
    <property type="entry name" value="DNA-binding transcriptional regulator NtrC"/>
    <property type="match status" value="1"/>
</dbReference>
<feature type="domain" description="Response regulatory" evidence="10">
    <location>
        <begin position="6"/>
        <end position="120"/>
    </location>
</feature>
<dbReference type="Pfam" id="PF25601">
    <property type="entry name" value="AAA_lid_14"/>
    <property type="match status" value="1"/>
</dbReference>
<evidence type="ECO:0000256" key="2">
    <source>
        <dbReference type="ARBA" id="ARBA00022741"/>
    </source>
</evidence>